<name>B3S2Q5_TRIAD</name>
<feature type="compositionally biased region" description="Basic residues" evidence="8">
    <location>
        <begin position="671"/>
        <end position="685"/>
    </location>
</feature>
<dbReference type="HOGENOM" id="CLU_401898_0_0_1"/>
<dbReference type="RefSeq" id="XP_002114045.1">
    <property type="nucleotide sequence ID" value="XM_002114009.1"/>
</dbReference>
<dbReference type="PROSITE" id="PS51192">
    <property type="entry name" value="HELICASE_ATP_BIND_1"/>
    <property type="match status" value="1"/>
</dbReference>
<comment type="similarity">
    <text evidence="7">Belongs to the DEAD box helicase family.</text>
</comment>
<feature type="region of interest" description="Disordered" evidence="8">
    <location>
        <begin position="47"/>
        <end position="85"/>
    </location>
</feature>
<dbReference type="InParanoid" id="B3S2Q5"/>
<evidence type="ECO:0000256" key="1">
    <source>
        <dbReference type="ARBA" id="ARBA00022741"/>
    </source>
</evidence>
<comment type="catalytic activity">
    <reaction evidence="7">
        <text>ATP + H2O = ADP + phosphate + H(+)</text>
        <dbReference type="Rhea" id="RHEA:13065"/>
        <dbReference type="ChEBI" id="CHEBI:15377"/>
        <dbReference type="ChEBI" id="CHEBI:15378"/>
        <dbReference type="ChEBI" id="CHEBI:30616"/>
        <dbReference type="ChEBI" id="CHEBI:43474"/>
        <dbReference type="ChEBI" id="CHEBI:456216"/>
        <dbReference type="EC" id="3.6.4.13"/>
    </reaction>
</comment>
<dbReference type="InterPro" id="IPR001650">
    <property type="entry name" value="Helicase_C-like"/>
</dbReference>
<feature type="compositionally biased region" description="Basic and acidic residues" evidence="8">
    <location>
        <begin position="168"/>
        <end position="182"/>
    </location>
</feature>
<evidence type="ECO:0000256" key="8">
    <source>
        <dbReference type="SAM" id="MobiDB-lite"/>
    </source>
</evidence>
<keyword evidence="4 7" id="KW-0067">ATP-binding</keyword>
<dbReference type="GO" id="GO:0003724">
    <property type="term" value="F:RNA helicase activity"/>
    <property type="evidence" value="ECO:0007669"/>
    <property type="project" value="UniProtKB-EC"/>
</dbReference>
<evidence type="ECO:0000259" key="10">
    <source>
        <dbReference type="PROSITE" id="PS51194"/>
    </source>
</evidence>
<dbReference type="PROSITE" id="PS51195">
    <property type="entry name" value="Q_MOTIF"/>
    <property type="match status" value="1"/>
</dbReference>
<dbReference type="Pfam" id="PF00271">
    <property type="entry name" value="Helicase_C"/>
    <property type="match status" value="1"/>
</dbReference>
<proteinExistence type="inferred from homology"/>
<accession>B3S2Q5</accession>
<keyword evidence="13" id="KW-1185">Reference proteome</keyword>
<dbReference type="OrthoDB" id="4310724at2759"/>
<feature type="domain" description="Helicase C-terminal" evidence="10">
    <location>
        <begin position="404"/>
        <end position="552"/>
    </location>
</feature>
<feature type="domain" description="Helicase ATP-binding" evidence="9">
    <location>
        <begin position="121"/>
        <end position="358"/>
    </location>
</feature>
<dbReference type="GO" id="GO:0005524">
    <property type="term" value="F:ATP binding"/>
    <property type="evidence" value="ECO:0007669"/>
    <property type="project" value="UniProtKB-UniRule"/>
</dbReference>
<dbReference type="GO" id="GO:0005730">
    <property type="term" value="C:nucleolus"/>
    <property type="evidence" value="ECO:0000318"/>
    <property type="project" value="GO_Central"/>
</dbReference>
<reference evidence="12 13" key="1">
    <citation type="journal article" date="2008" name="Nature">
        <title>The Trichoplax genome and the nature of placozoans.</title>
        <authorList>
            <person name="Srivastava M."/>
            <person name="Begovic E."/>
            <person name="Chapman J."/>
            <person name="Putnam N.H."/>
            <person name="Hellsten U."/>
            <person name="Kawashima T."/>
            <person name="Kuo A."/>
            <person name="Mitros T."/>
            <person name="Salamov A."/>
            <person name="Carpenter M.L."/>
            <person name="Signorovitch A.Y."/>
            <person name="Moreno M.A."/>
            <person name="Kamm K."/>
            <person name="Grimwood J."/>
            <person name="Schmutz J."/>
            <person name="Shapiro H."/>
            <person name="Grigoriev I.V."/>
            <person name="Buss L.W."/>
            <person name="Schierwater B."/>
            <person name="Dellaporta S.L."/>
            <person name="Rokhsar D.S."/>
        </authorList>
    </citation>
    <scope>NUCLEOTIDE SEQUENCE [LARGE SCALE GENOMIC DNA]</scope>
    <source>
        <strain evidence="12 13">Grell-BS-1999</strain>
    </source>
</reference>
<dbReference type="Gene3D" id="3.40.50.300">
    <property type="entry name" value="P-loop containing nucleotide triphosphate hydrolases"/>
    <property type="match status" value="2"/>
</dbReference>
<feature type="compositionally biased region" description="Basic and acidic residues" evidence="8">
    <location>
        <begin position="63"/>
        <end position="85"/>
    </location>
</feature>
<protein>
    <recommendedName>
        <fullName evidence="7">ATP-dependent RNA helicase</fullName>
        <ecNumber evidence="7">3.6.4.13</ecNumber>
    </recommendedName>
</protein>
<dbReference type="SMART" id="SM00490">
    <property type="entry name" value="HELICc"/>
    <property type="match status" value="1"/>
</dbReference>
<dbReference type="Pfam" id="PF00270">
    <property type="entry name" value="DEAD"/>
    <property type="match status" value="1"/>
</dbReference>
<dbReference type="InterPro" id="IPR011545">
    <property type="entry name" value="DEAD/DEAH_box_helicase_dom"/>
</dbReference>
<dbReference type="PROSITE" id="PS51194">
    <property type="entry name" value="HELICASE_CTER"/>
    <property type="match status" value="1"/>
</dbReference>
<organism evidence="12 13">
    <name type="scientific">Trichoplax adhaerens</name>
    <name type="common">Trichoplax reptans</name>
    <dbReference type="NCBI Taxonomy" id="10228"/>
    <lineage>
        <taxon>Eukaryota</taxon>
        <taxon>Metazoa</taxon>
        <taxon>Placozoa</taxon>
        <taxon>Uniplacotomia</taxon>
        <taxon>Trichoplacea</taxon>
        <taxon>Trichoplacidae</taxon>
        <taxon>Trichoplax</taxon>
    </lineage>
</organism>
<evidence type="ECO:0000259" key="11">
    <source>
        <dbReference type="PROSITE" id="PS51195"/>
    </source>
</evidence>
<keyword evidence="5 7" id="KW-0694">RNA-binding</keyword>
<dbReference type="GO" id="GO:0016787">
    <property type="term" value="F:hydrolase activity"/>
    <property type="evidence" value="ECO:0007669"/>
    <property type="project" value="UniProtKB-KW"/>
</dbReference>
<dbReference type="EMBL" id="DS985247">
    <property type="protein sequence ID" value="EDV23135.1"/>
    <property type="molecule type" value="Genomic_DNA"/>
</dbReference>
<comment type="domain">
    <text evidence="7">The Q motif is unique to and characteristic of the DEAD box family of RNA helicases and controls ATP binding and hydrolysis.</text>
</comment>
<feature type="compositionally biased region" description="Basic residues" evidence="8">
    <location>
        <begin position="53"/>
        <end position="62"/>
    </location>
</feature>
<dbReference type="InterPro" id="IPR014001">
    <property type="entry name" value="Helicase_ATP-bd"/>
</dbReference>
<evidence type="ECO:0000256" key="4">
    <source>
        <dbReference type="ARBA" id="ARBA00022840"/>
    </source>
</evidence>
<feature type="domain" description="DEAD-box RNA helicase Q" evidence="11">
    <location>
        <begin position="89"/>
        <end position="117"/>
    </location>
</feature>
<keyword evidence="2 7" id="KW-0378">Hydrolase</keyword>
<feature type="compositionally biased region" description="Basic and acidic residues" evidence="8">
    <location>
        <begin position="609"/>
        <end position="619"/>
    </location>
</feature>
<evidence type="ECO:0000256" key="7">
    <source>
        <dbReference type="RuleBase" id="RU365068"/>
    </source>
</evidence>
<feature type="region of interest" description="Disordered" evidence="8">
    <location>
        <begin position="600"/>
        <end position="619"/>
    </location>
</feature>
<dbReference type="CDD" id="cd18787">
    <property type="entry name" value="SF2_C_DEAD"/>
    <property type="match status" value="1"/>
</dbReference>
<dbReference type="STRING" id="10228.B3S2Q5"/>
<dbReference type="InterPro" id="IPR014014">
    <property type="entry name" value="RNA_helicase_DEAD_Q_motif"/>
</dbReference>
<evidence type="ECO:0000256" key="6">
    <source>
        <dbReference type="PROSITE-ProRule" id="PRU00552"/>
    </source>
</evidence>
<dbReference type="SMART" id="SM00487">
    <property type="entry name" value="DEXDc"/>
    <property type="match status" value="1"/>
</dbReference>
<evidence type="ECO:0000313" key="13">
    <source>
        <dbReference type="Proteomes" id="UP000009022"/>
    </source>
</evidence>
<dbReference type="GO" id="GO:0003723">
    <property type="term" value="F:RNA binding"/>
    <property type="evidence" value="ECO:0007669"/>
    <property type="project" value="UniProtKB-UniRule"/>
</dbReference>
<dbReference type="InterPro" id="IPR027417">
    <property type="entry name" value="P-loop_NTPase"/>
</dbReference>
<evidence type="ECO:0000256" key="2">
    <source>
        <dbReference type="ARBA" id="ARBA00022801"/>
    </source>
</evidence>
<dbReference type="OMA" id="RILEWQE"/>
<sequence length="685" mass="77718">MTFNIKGKWQSIAIDCEEGIELDQLQGLVSFEELTDYTITDGTGKVSEVTNRSKNKSVKKTPKKDANKVEEESTVENPHDDGKDNVNMKAWDSLQVPEPVLKALSDMNFLTPTPIQSLSLVAAIRDRKDIIGAAETGSGKTLAYGIPIIQRILQLKADGKKSSKRKWDKANNKTEVIKETPSKKRKHEKGAKPTSSTSDQKSSNKTTVDNMDNSEVAESPVYALVLTPTRELALQVRDHLRSAAKYTDLKIEAIVGGISQHKQQRLLNYQPEIIIATPGRMWQLLSEGESHLQTINKLPLLVLDEVDRMIEYGHYAELSDILERLPERPLRQTLVYSATLTINKNKKVEMKKSVKKKLSNEKTFDALIEKLKLDKKVKVINLIEKDITVETLVEARINCMVDDKLSCLYLFCLLFPGKTLVFANSVSCIKKVVDIFRLLEQPAYPLHAKMQQRQRLKNLDRFKSSPSGILFCTDVAARGIDIKDIKYVIHFELPKAAELYVHRCGRTARAASEDIPEFPLDRSFERDVKRRMVLAERIVSLEKTYVYNTAIIACGIRNTRMRNYKVINLLMDVYYRMTEMLTTQLKLPLTTRNFSGNFPATNEILSTPRSDDPITPNKDDSIAGIEALKKKNKRKTAARRDDSIVGIEALKKKNKRKTVTRRDDSIAGIRALKKKKKQKTAFKKK</sequence>
<feature type="short sequence motif" description="Q motif" evidence="6">
    <location>
        <begin position="89"/>
        <end position="117"/>
    </location>
</feature>
<keyword evidence="3 7" id="KW-0347">Helicase</keyword>
<dbReference type="CDD" id="cd17946">
    <property type="entry name" value="DEADc_DDX24"/>
    <property type="match status" value="1"/>
</dbReference>
<keyword evidence="1 7" id="KW-0547">Nucleotide-binding</keyword>
<feature type="region of interest" description="Disordered" evidence="8">
    <location>
        <begin position="653"/>
        <end position="685"/>
    </location>
</feature>
<evidence type="ECO:0000256" key="5">
    <source>
        <dbReference type="ARBA" id="ARBA00022884"/>
    </source>
</evidence>
<dbReference type="PANTHER" id="PTHR24031">
    <property type="entry name" value="RNA HELICASE"/>
    <property type="match status" value="1"/>
</dbReference>
<dbReference type="SUPFAM" id="SSF52540">
    <property type="entry name" value="P-loop containing nucleoside triphosphate hydrolases"/>
    <property type="match status" value="1"/>
</dbReference>
<gene>
    <name evidence="12" type="ORF">TRIADDRAFT_58110</name>
</gene>
<dbReference type="EC" id="3.6.4.13" evidence="7"/>
<dbReference type="KEGG" id="tad:TRIADDRAFT_58110"/>
<dbReference type="PhylomeDB" id="B3S2Q5"/>
<dbReference type="AlphaFoldDB" id="B3S2Q5"/>
<dbReference type="CTD" id="6755585"/>
<evidence type="ECO:0000313" key="12">
    <source>
        <dbReference type="EMBL" id="EDV23135.1"/>
    </source>
</evidence>
<dbReference type="eggNOG" id="KOG0347">
    <property type="taxonomic scope" value="Eukaryota"/>
</dbReference>
<evidence type="ECO:0000259" key="9">
    <source>
        <dbReference type="PROSITE" id="PS51192"/>
    </source>
</evidence>
<comment type="function">
    <text evidence="7">RNA helicase.</text>
</comment>
<feature type="region of interest" description="Disordered" evidence="8">
    <location>
        <begin position="160"/>
        <end position="213"/>
    </location>
</feature>
<feature type="compositionally biased region" description="Polar residues" evidence="8">
    <location>
        <begin position="193"/>
        <end position="213"/>
    </location>
</feature>
<dbReference type="Proteomes" id="UP000009022">
    <property type="component" value="Unassembled WGS sequence"/>
</dbReference>
<evidence type="ECO:0000256" key="3">
    <source>
        <dbReference type="ARBA" id="ARBA00022806"/>
    </source>
</evidence>
<dbReference type="GeneID" id="6755585"/>